<sequence length="208" mass="23283" precursor="true">MLTIKVIRSFFLGGLGLMLGLGTFTNAGAVPAEQTAVFAGGCFWGVDAVFKHVRGVSNVVSGYSGGSAETAHYEMVSQGDTGHAESVRVRFDPAQVSYQQLLQVFFYVAHDPTELNRQGPDTGSQYRSVIFYTSAEQQKAAQDYMQKLNAEHVFRGPIVTQLVPLKQFYPAEEHHQNYLELHPYQPYIVFNDMPKLDRLHKTFPALYQ</sequence>
<evidence type="ECO:0000256" key="4">
    <source>
        <dbReference type="HAMAP-Rule" id="MF_01401"/>
    </source>
</evidence>
<dbReference type="InterPro" id="IPR002569">
    <property type="entry name" value="Met_Sox_Rdtase_MsrA_dom"/>
</dbReference>
<dbReference type="GO" id="GO:0033744">
    <property type="term" value="F:L-methionine:thioredoxin-disulfide S-oxidoreductase activity"/>
    <property type="evidence" value="ECO:0007669"/>
    <property type="project" value="RHEA"/>
</dbReference>
<dbReference type="KEGG" id="slt:Slit_2767"/>
<dbReference type="InterPro" id="IPR036509">
    <property type="entry name" value="Met_Sox_Rdtase_MsrA_sf"/>
</dbReference>
<comment type="catalytic activity">
    <reaction evidence="2 4">
        <text>L-methionyl-[protein] + [thioredoxin]-disulfide + H2O = L-methionyl-(S)-S-oxide-[protein] + [thioredoxin]-dithiol</text>
        <dbReference type="Rhea" id="RHEA:14217"/>
        <dbReference type="Rhea" id="RHEA-COMP:10698"/>
        <dbReference type="Rhea" id="RHEA-COMP:10700"/>
        <dbReference type="Rhea" id="RHEA-COMP:12313"/>
        <dbReference type="Rhea" id="RHEA-COMP:12315"/>
        <dbReference type="ChEBI" id="CHEBI:15377"/>
        <dbReference type="ChEBI" id="CHEBI:16044"/>
        <dbReference type="ChEBI" id="CHEBI:29950"/>
        <dbReference type="ChEBI" id="CHEBI:44120"/>
        <dbReference type="ChEBI" id="CHEBI:50058"/>
        <dbReference type="EC" id="1.8.4.11"/>
    </reaction>
</comment>
<dbReference type="RefSeq" id="WP_013030890.1">
    <property type="nucleotide sequence ID" value="NC_013959.1"/>
</dbReference>
<evidence type="ECO:0000256" key="5">
    <source>
        <dbReference type="SAM" id="SignalP"/>
    </source>
</evidence>
<evidence type="ECO:0000256" key="2">
    <source>
        <dbReference type="ARBA" id="ARBA00047806"/>
    </source>
</evidence>
<accession>D5CPJ7</accession>
<comment type="similarity">
    <text evidence="4">Belongs to the MsrA Met sulfoxide reductase family.</text>
</comment>
<protein>
    <recommendedName>
        <fullName evidence="4">Peptide methionine sulfoxide reductase MsrA</fullName>
        <shortName evidence="4">Protein-methionine-S-oxide reductase</shortName>
        <ecNumber evidence="4">1.8.4.11</ecNumber>
    </recommendedName>
    <alternativeName>
        <fullName evidence="4">Peptide-methionine (S)-S-oxide reductase</fullName>
        <shortName evidence="4">Peptide Met(O) reductase</shortName>
    </alternativeName>
</protein>
<dbReference type="PANTHER" id="PTHR43774">
    <property type="entry name" value="PEPTIDE METHIONINE SULFOXIDE REDUCTASE"/>
    <property type="match status" value="1"/>
</dbReference>
<comment type="function">
    <text evidence="4">Has an important function as a repair enzyme for proteins that have been inactivated by oxidation. Catalyzes the reversible oxidation-reduction of methionine sulfoxide in proteins to methionine.</text>
</comment>
<dbReference type="Proteomes" id="UP000001625">
    <property type="component" value="Chromosome"/>
</dbReference>
<dbReference type="PANTHER" id="PTHR43774:SF1">
    <property type="entry name" value="PEPTIDE METHIONINE SULFOXIDE REDUCTASE MSRA 2"/>
    <property type="match status" value="1"/>
</dbReference>
<dbReference type="EMBL" id="CP001965">
    <property type="protein sequence ID" value="ADE12992.1"/>
    <property type="molecule type" value="Genomic_DNA"/>
</dbReference>
<organism evidence="7 8">
    <name type="scientific">Sideroxydans lithotrophicus (strain ES-1)</name>
    <dbReference type="NCBI Taxonomy" id="580332"/>
    <lineage>
        <taxon>Bacteria</taxon>
        <taxon>Pseudomonadati</taxon>
        <taxon>Pseudomonadota</taxon>
        <taxon>Betaproteobacteria</taxon>
        <taxon>Nitrosomonadales</taxon>
        <taxon>Gallionellaceae</taxon>
        <taxon>Sideroxydans</taxon>
    </lineage>
</organism>
<dbReference type="HOGENOM" id="CLU_031040_10_0_4"/>
<gene>
    <name evidence="4" type="primary">msrA</name>
    <name evidence="7" type="ordered locus">Slit_2767</name>
</gene>
<reference evidence="7 8" key="1">
    <citation type="submission" date="2010-03" db="EMBL/GenBank/DDBJ databases">
        <title>Complete sequence of Sideroxydans lithotrophicus ES-1.</title>
        <authorList>
            <consortium name="US DOE Joint Genome Institute"/>
            <person name="Lucas S."/>
            <person name="Copeland A."/>
            <person name="Lapidus A."/>
            <person name="Cheng J.-F."/>
            <person name="Bruce D."/>
            <person name="Goodwin L."/>
            <person name="Pitluck S."/>
            <person name="Munk A.C."/>
            <person name="Detter J.C."/>
            <person name="Han C."/>
            <person name="Tapia R."/>
            <person name="Larimer F."/>
            <person name="Land M."/>
            <person name="Hauser L."/>
            <person name="Kyrpides N."/>
            <person name="Ivanova N."/>
            <person name="Emerson D."/>
            <person name="Woyke T."/>
        </authorList>
    </citation>
    <scope>NUCLEOTIDE SEQUENCE [LARGE SCALE GENOMIC DNA]</scope>
    <source>
        <strain evidence="7 8">ES-1</strain>
    </source>
</reference>
<dbReference type="NCBIfam" id="TIGR00401">
    <property type="entry name" value="msrA"/>
    <property type="match status" value="1"/>
</dbReference>
<dbReference type="OrthoDB" id="4174719at2"/>
<dbReference type="STRING" id="580332.Slit_2767"/>
<keyword evidence="8" id="KW-1185">Reference proteome</keyword>
<dbReference type="eggNOG" id="COG0225">
    <property type="taxonomic scope" value="Bacteria"/>
</dbReference>
<dbReference type="EC" id="1.8.4.11" evidence="4"/>
<dbReference type="HAMAP" id="MF_01401">
    <property type="entry name" value="MsrA"/>
    <property type="match status" value="1"/>
</dbReference>
<evidence type="ECO:0000313" key="7">
    <source>
        <dbReference type="EMBL" id="ADE12992.1"/>
    </source>
</evidence>
<dbReference type="AlphaFoldDB" id="D5CPJ7"/>
<dbReference type="Pfam" id="PF01625">
    <property type="entry name" value="PMSR"/>
    <property type="match status" value="1"/>
</dbReference>
<dbReference type="Gene3D" id="3.30.1060.10">
    <property type="entry name" value="Peptide methionine sulphoxide reductase MsrA"/>
    <property type="match status" value="1"/>
</dbReference>
<evidence type="ECO:0000256" key="1">
    <source>
        <dbReference type="ARBA" id="ARBA00023002"/>
    </source>
</evidence>
<dbReference type="SUPFAM" id="SSF55068">
    <property type="entry name" value="Peptide methionine sulfoxide reductase"/>
    <property type="match status" value="1"/>
</dbReference>
<evidence type="ECO:0000259" key="6">
    <source>
        <dbReference type="Pfam" id="PF01625"/>
    </source>
</evidence>
<keyword evidence="1 4" id="KW-0560">Oxidoreductase</keyword>
<dbReference type="GO" id="GO:0008113">
    <property type="term" value="F:peptide-methionine (S)-S-oxide reductase activity"/>
    <property type="evidence" value="ECO:0007669"/>
    <property type="project" value="UniProtKB-UniRule"/>
</dbReference>
<keyword evidence="5" id="KW-0732">Signal</keyword>
<evidence type="ECO:0000256" key="3">
    <source>
        <dbReference type="ARBA" id="ARBA00048782"/>
    </source>
</evidence>
<feature type="chain" id="PRO_5003070423" description="Peptide methionine sulfoxide reductase MsrA" evidence="5">
    <location>
        <begin position="30"/>
        <end position="208"/>
    </location>
</feature>
<comment type="catalytic activity">
    <reaction evidence="3 4">
        <text>[thioredoxin]-disulfide + L-methionine + H2O = L-methionine (S)-S-oxide + [thioredoxin]-dithiol</text>
        <dbReference type="Rhea" id="RHEA:19993"/>
        <dbReference type="Rhea" id="RHEA-COMP:10698"/>
        <dbReference type="Rhea" id="RHEA-COMP:10700"/>
        <dbReference type="ChEBI" id="CHEBI:15377"/>
        <dbReference type="ChEBI" id="CHEBI:29950"/>
        <dbReference type="ChEBI" id="CHEBI:50058"/>
        <dbReference type="ChEBI" id="CHEBI:57844"/>
        <dbReference type="ChEBI" id="CHEBI:58772"/>
        <dbReference type="EC" id="1.8.4.11"/>
    </reaction>
</comment>
<evidence type="ECO:0000313" key="8">
    <source>
        <dbReference type="Proteomes" id="UP000001625"/>
    </source>
</evidence>
<name>D5CPJ7_SIDLE</name>
<feature type="signal peptide" evidence="5">
    <location>
        <begin position="1"/>
        <end position="29"/>
    </location>
</feature>
<feature type="active site" evidence="4">
    <location>
        <position position="42"/>
    </location>
</feature>
<feature type="domain" description="Peptide methionine sulphoxide reductase MsrA" evidence="6">
    <location>
        <begin position="35"/>
        <end position="187"/>
    </location>
</feature>
<proteinExistence type="inferred from homology"/>